<keyword evidence="2" id="KW-1185">Reference proteome</keyword>
<evidence type="ECO:0000313" key="1">
    <source>
        <dbReference type="EMBL" id="QHR78452.1"/>
    </source>
</evidence>
<name>A0A6B9XMY1_9VIRU</name>
<sequence>MSLLQAVDKTKNIPNFTNPQYWNGPQRILKPKSCKIEPKHAGFKKIEPLKKLGHFRPEGVLTQSYSQDPHRLQTGYIQKTTVYNGFEESVFIFDENRPTAVLDHPLSVKRNDKAVEKCENIKKPVRYFDVLKDVCLKVFETLTYKSVKFCSDNKLFLKTSLKTEATAKPFIKSIKPLEQPSNIHTKKAVVLPVKSGEKSFIKSIEVVHHNVKPKAIESSVLTNKSSVRYDSKDESYDLKPREDCKTSRVAGKTTTTVAYIEPPQKIKVVDRLTVVGQTALIKIKEEPVLGFIDLKTNPVKVYGTCEEKRGEKIIYTAVPKPTDRLKIEEKCIPHLFEKIVSIKPIVKNKTKIPVVSHPMEQKMERSLKIRQKGKLKRSPMINETSGCVSTYQTPLSLNPTLKHVVKNSFSAVSGHKLNEKPVKTVSKSLPCNNLKVTFNLECIKPGNVEVNGCKKLIQKPKVECFELNPHKFLTSDV</sequence>
<proteinExistence type="predicted"/>
<dbReference type="EMBL" id="MN803438">
    <property type="protein sequence ID" value="QHR78452.1"/>
    <property type="molecule type" value="Genomic_DNA"/>
</dbReference>
<dbReference type="RefSeq" id="YP_010087959.1">
    <property type="nucleotide sequence ID" value="NC_055603.1"/>
</dbReference>
<accession>A0A6B9XMY1</accession>
<reference evidence="1" key="1">
    <citation type="journal article" date="2020" name="Arch. Virol.">
        <title>Complete genome sequence and analysis of a novel lymphocystivirus detected in whitemouth croaker (Micropogonias furnieri): lymphocystis disease virus 4.</title>
        <authorList>
            <person name="Doszpoly A."/>
            <person name="Kajan G.L."/>
            <person name="Puentes R."/>
            <person name="Perretta A."/>
        </authorList>
    </citation>
    <scope>NUCLEOTIDE SEQUENCE</scope>
    <source>
        <strain evidence="1">LCDV-WC</strain>
    </source>
</reference>
<evidence type="ECO:0000313" key="2">
    <source>
        <dbReference type="Proteomes" id="UP000678193"/>
    </source>
</evidence>
<organism evidence="1 2">
    <name type="scientific">Lymphocystis disease virus 4</name>
    <dbReference type="NCBI Taxonomy" id="2704413"/>
    <lineage>
        <taxon>Viruses</taxon>
        <taxon>Varidnaviria</taxon>
        <taxon>Bamfordvirae</taxon>
        <taxon>Nucleocytoviricota</taxon>
        <taxon>Megaviricetes</taxon>
        <taxon>Pimascovirales</taxon>
        <taxon>Pimascovirales incertae sedis</taxon>
        <taxon>Iridoviridae</taxon>
        <taxon>Alphairidovirinae</taxon>
        <taxon>Lymphocystivirus</taxon>
        <taxon>Lymphocystivirus micropogonias1</taxon>
    </lineage>
</organism>
<protein>
    <submittedName>
        <fullName evidence="1">Uncharacterized protein</fullName>
    </submittedName>
</protein>
<dbReference type="KEGG" id="vg:65103292"/>
<dbReference type="GeneID" id="65103292"/>
<dbReference type="Proteomes" id="UP000678193">
    <property type="component" value="Segment"/>
</dbReference>